<feature type="domain" description="Pyridoxamine 5'-phosphate oxidase N-terminal" evidence="2">
    <location>
        <begin position="39"/>
        <end position="165"/>
    </location>
</feature>
<gene>
    <name evidence="3" type="ORF">ACIGXA_25720</name>
</gene>
<organism evidence="3 4">
    <name type="scientific">Streptomyces fildesensis</name>
    <dbReference type="NCBI Taxonomy" id="375757"/>
    <lineage>
        <taxon>Bacteria</taxon>
        <taxon>Bacillati</taxon>
        <taxon>Actinomycetota</taxon>
        <taxon>Actinomycetes</taxon>
        <taxon>Kitasatosporales</taxon>
        <taxon>Streptomycetaceae</taxon>
        <taxon>Streptomyces</taxon>
    </lineage>
</organism>
<dbReference type="RefSeq" id="WP_399653633.1">
    <property type="nucleotide sequence ID" value="NZ_JBITYG010000008.1"/>
</dbReference>
<sequence length="269" mass="30017">MTSRVERPGSDGEHLLQTELGTGVRADRFYDDQVLDRLNPRMREFVARQEMFFLSTADRRGECDSTFRAGPPGFVRILDDRTLTYPEYRGNGVMASLGNIRENPHVGILLIDFARDRIGLHINGRALLVPDERMRAEHPELPEDPVPGRRPQMWVEVEVEEAYIHCSKHIPRLVPAPLQKGSGTGGGRPWGTDDVRRKGGDHFGAAAERKPVRPVGPVQPVPTPPVPVPVPVQVPVPVARVAASPPGPAEQRRTRRGRRLRGWFLRQAG</sequence>
<evidence type="ECO:0000256" key="1">
    <source>
        <dbReference type="SAM" id="MobiDB-lite"/>
    </source>
</evidence>
<dbReference type="Pfam" id="PF01243">
    <property type="entry name" value="PNPOx_N"/>
    <property type="match status" value="1"/>
</dbReference>
<feature type="region of interest" description="Disordered" evidence="1">
    <location>
        <begin position="241"/>
        <end position="261"/>
    </location>
</feature>
<keyword evidence="4" id="KW-1185">Reference proteome</keyword>
<comment type="caution">
    <text evidence="3">The sequence shown here is derived from an EMBL/GenBank/DDBJ whole genome shotgun (WGS) entry which is preliminary data.</text>
</comment>
<dbReference type="InterPro" id="IPR011576">
    <property type="entry name" value="Pyridox_Oxase_N"/>
</dbReference>
<protein>
    <submittedName>
        <fullName evidence="3">Pyridoxamine 5'-phosphate oxidase family protein</fullName>
    </submittedName>
</protein>
<dbReference type="PANTHER" id="PTHR42815:SF2">
    <property type="entry name" value="FAD-BINDING, PUTATIVE (AFU_ORTHOLOGUE AFUA_6G07600)-RELATED"/>
    <property type="match status" value="1"/>
</dbReference>
<dbReference type="PANTHER" id="PTHR42815">
    <property type="entry name" value="FAD-BINDING, PUTATIVE (AFU_ORTHOLOGUE AFUA_6G07600)-RELATED"/>
    <property type="match status" value="1"/>
</dbReference>
<feature type="compositionally biased region" description="Basic and acidic residues" evidence="1">
    <location>
        <begin position="191"/>
        <end position="201"/>
    </location>
</feature>
<evidence type="ECO:0000313" key="4">
    <source>
        <dbReference type="Proteomes" id="UP001614394"/>
    </source>
</evidence>
<accession>A0ABW8CET5</accession>
<dbReference type="Gene3D" id="2.30.110.10">
    <property type="entry name" value="Electron Transport, Fmn-binding Protein, Chain A"/>
    <property type="match status" value="1"/>
</dbReference>
<dbReference type="Proteomes" id="UP001614394">
    <property type="component" value="Unassembled WGS sequence"/>
</dbReference>
<proteinExistence type="predicted"/>
<dbReference type="EMBL" id="JBITYG010000008">
    <property type="protein sequence ID" value="MFI9103921.1"/>
    <property type="molecule type" value="Genomic_DNA"/>
</dbReference>
<dbReference type="SUPFAM" id="SSF50475">
    <property type="entry name" value="FMN-binding split barrel"/>
    <property type="match status" value="1"/>
</dbReference>
<name>A0ABW8CET5_9ACTN</name>
<reference evidence="3 4" key="1">
    <citation type="submission" date="2024-10" db="EMBL/GenBank/DDBJ databases">
        <title>The Natural Products Discovery Center: Release of the First 8490 Sequenced Strains for Exploring Actinobacteria Biosynthetic Diversity.</title>
        <authorList>
            <person name="Kalkreuter E."/>
            <person name="Kautsar S.A."/>
            <person name="Yang D."/>
            <person name="Bader C.D."/>
            <person name="Teijaro C.N."/>
            <person name="Fluegel L."/>
            <person name="Davis C.M."/>
            <person name="Simpson J.R."/>
            <person name="Lauterbach L."/>
            <person name="Steele A.D."/>
            <person name="Gui C."/>
            <person name="Meng S."/>
            <person name="Li G."/>
            <person name="Viehrig K."/>
            <person name="Ye F."/>
            <person name="Su P."/>
            <person name="Kiefer A.F."/>
            <person name="Nichols A."/>
            <person name="Cepeda A.J."/>
            <person name="Yan W."/>
            <person name="Fan B."/>
            <person name="Jiang Y."/>
            <person name="Adhikari A."/>
            <person name="Zheng C.-J."/>
            <person name="Schuster L."/>
            <person name="Cowan T.M."/>
            <person name="Smanski M.J."/>
            <person name="Chevrette M.G."/>
            <person name="De Carvalho L.P.S."/>
            <person name="Shen B."/>
        </authorList>
    </citation>
    <scope>NUCLEOTIDE SEQUENCE [LARGE SCALE GENOMIC DNA]</scope>
    <source>
        <strain evidence="3 4">NPDC053399</strain>
    </source>
</reference>
<evidence type="ECO:0000259" key="2">
    <source>
        <dbReference type="Pfam" id="PF01243"/>
    </source>
</evidence>
<dbReference type="InterPro" id="IPR012349">
    <property type="entry name" value="Split_barrel_FMN-bd"/>
</dbReference>
<evidence type="ECO:0000313" key="3">
    <source>
        <dbReference type="EMBL" id="MFI9103921.1"/>
    </source>
</evidence>
<feature type="region of interest" description="Disordered" evidence="1">
    <location>
        <begin position="175"/>
        <end position="201"/>
    </location>
</feature>